<dbReference type="HOGENOM" id="CLU_3102057_0_0_0"/>
<evidence type="ECO:0000313" key="1">
    <source>
        <dbReference type="EMBL" id="ADG69384.1"/>
    </source>
</evidence>
<keyword evidence="2" id="KW-1185">Reference proteome</keyword>
<accession>D5SVM4</accession>
<evidence type="ECO:0000313" key="2">
    <source>
        <dbReference type="Proteomes" id="UP000002220"/>
    </source>
</evidence>
<sequence length="51" mass="5577">MFIAFSRVARFAGAKVRTLRKGVVIKHFNVTCHVSLHSVHDQATAAANDTP</sequence>
<dbReference type="KEGG" id="plm:Plim_3571"/>
<dbReference type="AlphaFoldDB" id="D5SVM4"/>
<gene>
    <name evidence="1" type="ordered locus">Plim_3571</name>
</gene>
<dbReference type="Proteomes" id="UP000002220">
    <property type="component" value="Chromosome"/>
</dbReference>
<organism evidence="1 2">
    <name type="scientific">Planctopirus limnophila (strain ATCC 43296 / DSM 3776 / IFAM 1008 / Mu 290)</name>
    <name type="common">Planctomyces limnophilus</name>
    <dbReference type="NCBI Taxonomy" id="521674"/>
    <lineage>
        <taxon>Bacteria</taxon>
        <taxon>Pseudomonadati</taxon>
        <taxon>Planctomycetota</taxon>
        <taxon>Planctomycetia</taxon>
        <taxon>Planctomycetales</taxon>
        <taxon>Planctomycetaceae</taxon>
        <taxon>Planctopirus</taxon>
    </lineage>
</organism>
<protein>
    <submittedName>
        <fullName evidence="1">Uncharacterized protein</fullName>
    </submittedName>
</protein>
<dbReference type="EMBL" id="CP001744">
    <property type="protein sequence ID" value="ADG69384.1"/>
    <property type="molecule type" value="Genomic_DNA"/>
</dbReference>
<reference evidence="1 2" key="1">
    <citation type="journal article" date="2010" name="Stand. Genomic Sci.">
        <title>Complete genome sequence of Planctomyces limnophilus type strain (Mu 290).</title>
        <authorList>
            <person name="Labutti K."/>
            <person name="Sikorski J."/>
            <person name="Schneider S."/>
            <person name="Nolan M."/>
            <person name="Lucas S."/>
            <person name="Glavina Del Rio T."/>
            <person name="Tice H."/>
            <person name="Cheng J.F."/>
            <person name="Goodwin L."/>
            <person name="Pitluck S."/>
            <person name="Liolios K."/>
            <person name="Ivanova N."/>
            <person name="Mavromatis K."/>
            <person name="Mikhailova N."/>
            <person name="Pati A."/>
            <person name="Chen A."/>
            <person name="Palaniappan K."/>
            <person name="Land M."/>
            <person name="Hauser L."/>
            <person name="Chang Y.J."/>
            <person name="Jeffries C.D."/>
            <person name="Tindall B.J."/>
            <person name="Rohde M."/>
            <person name="Goker M."/>
            <person name="Woyke T."/>
            <person name="Bristow J."/>
            <person name="Eisen J.A."/>
            <person name="Markowitz V."/>
            <person name="Hugenholtz P."/>
            <person name="Kyrpides N.C."/>
            <person name="Klenk H.P."/>
            <person name="Lapidus A."/>
        </authorList>
    </citation>
    <scope>NUCLEOTIDE SEQUENCE [LARGE SCALE GENOMIC DNA]</scope>
    <source>
        <strain evidence="2">ATCC 43296 / DSM 3776 / IFAM 1008 / 290</strain>
    </source>
</reference>
<name>D5SVM4_PLAL2</name>
<proteinExistence type="predicted"/>